<dbReference type="EMBL" id="MN509793">
    <property type="protein sequence ID" value="QGF20956.1"/>
    <property type="molecule type" value="Genomic_DNA"/>
</dbReference>
<protein>
    <submittedName>
        <fullName evidence="1">DNA helicase</fullName>
    </submittedName>
</protein>
<name>A0A5Q2F233_9CAUD</name>
<keyword evidence="1" id="KW-0067">ATP-binding</keyword>
<sequence length="414" mass="46208">MDKLLLTCLSNRNRYKALFKSVPLETVGTTTAWLLKSYGAFFDKNPKKADVDFDVLRTMVRLKMDNEEAATPALKLIDMASKARATPEQIDNVTRQLHERGFAGHLATMVNQYNDGEEIDLSYETYKASMSVRKLLGCAAESMFTEPDIHEILAEAARDVGLKFRQTCLQETIKGLLPPISIAFCSSVDSGKTSMLCDAMTFFAPQCAKMFPGRPIIWFSNEGSVREIWPRLYSAALDKSGPQLAEMSADELYKAYEDAVGGDRRIIKLKDAHGWTLAQVAGICEELNPIIVVFDMLANFKMPGVEKRHEKMEALFQEVREMAALHGFIAFSTVQLSSEGLDQLYPPMSALKDSKIGLQGALDIQINMGKLNDPAYAMIRGFSTPKNKRKIPGKPGDVRSEVLFYPDTARFKDN</sequence>
<gene>
    <name evidence="1" type="ORF">MA13_gp12</name>
</gene>
<proteinExistence type="predicted"/>
<keyword evidence="1" id="KW-0378">Hydrolase</keyword>
<dbReference type="SUPFAM" id="SSF52540">
    <property type="entry name" value="P-loop containing nucleoside triphosphate hydrolases"/>
    <property type="match status" value="1"/>
</dbReference>
<organism evidence="1 2">
    <name type="scientific">Pectobacterium phage MA13</name>
    <dbReference type="NCBI Taxonomy" id="2662284"/>
    <lineage>
        <taxon>Viruses</taxon>
        <taxon>Duplodnaviria</taxon>
        <taxon>Heunggongvirae</taxon>
        <taxon>Uroviricota</taxon>
        <taxon>Caudoviricetes</taxon>
        <taxon>Autographivirales</taxon>
        <taxon>Autonotataviridae</taxon>
        <taxon>Melnykvirinae</taxon>
        <taxon>Daeravirus</taxon>
        <taxon>Daeravirus MA13</taxon>
    </lineage>
</organism>
<keyword evidence="1" id="KW-0547">Nucleotide-binding</keyword>
<evidence type="ECO:0000313" key="2">
    <source>
        <dbReference type="Proteomes" id="UP000355922"/>
    </source>
</evidence>
<dbReference type="Gene3D" id="3.40.50.300">
    <property type="entry name" value="P-loop containing nucleotide triphosphate hydrolases"/>
    <property type="match status" value="1"/>
</dbReference>
<reference evidence="1 2" key="1">
    <citation type="submission" date="2019-09" db="EMBL/GenBank/DDBJ databases">
        <authorList>
            <person name="Zaczek-Moczydlowska M."/>
        </authorList>
    </citation>
    <scope>NUCLEOTIDE SEQUENCE [LARGE SCALE GENOMIC DNA]</scope>
</reference>
<dbReference type="Proteomes" id="UP000355922">
    <property type="component" value="Segment"/>
</dbReference>
<dbReference type="InterPro" id="IPR027417">
    <property type="entry name" value="P-loop_NTPase"/>
</dbReference>
<dbReference type="GO" id="GO:0004386">
    <property type="term" value="F:helicase activity"/>
    <property type="evidence" value="ECO:0007669"/>
    <property type="project" value="UniProtKB-KW"/>
</dbReference>
<keyword evidence="1" id="KW-0347">Helicase</keyword>
<keyword evidence="2" id="KW-1185">Reference proteome</keyword>
<evidence type="ECO:0000313" key="1">
    <source>
        <dbReference type="EMBL" id="QGF20956.1"/>
    </source>
</evidence>
<accession>A0A5Q2F233</accession>